<accession>A0A022W2C7</accession>
<dbReference type="EMBL" id="KK207845">
    <property type="protein sequence ID" value="EZF52585.1"/>
    <property type="molecule type" value="Genomic_DNA"/>
</dbReference>
<comment type="similarity">
    <text evidence="1">Belongs to the SWI5/SAE3 family.</text>
</comment>
<dbReference type="GO" id="GO:0034974">
    <property type="term" value="C:Swi5-Swi2 complex"/>
    <property type="evidence" value="ECO:0007669"/>
    <property type="project" value="TreeGrafter"/>
</dbReference>
<dbReference type="GO" id="GO:0010772">
    <property type="term" value="P:meiotic DNA recombinase assembly involved in reciprocal meiotic recombination"/>
    <property type="evidence" value="ECO:0007669"/>
    <property type="project" value="TreeGrafter"/>
</dbReference>
<evidence type="ECO:0008006" key="5">
    <source>
        <dbReference type="Google" id="ProtNLM"/>
    </source>
</evidence>
<gene>
    <name evidence="4" type="ORF">H103_04322</name>
</gene>
<keyword evidence="2" id="KW-0227">DNA damage</keyword>
<protein>
    <recommendedName>
        <fullName evidence="5">Swi5-domain-containing protein</fullName>
    </recommendedName>
</protein>
<dbReference type="GO" id="GO:0032798">
    <property type="term" value="C:Swi5-Sfr1 complex"/>
    <property type="evidence" value="ECO:0007669"/>
    <property type="project" value="TreeGrafter"/>
</dbReference>
<proteinExistence type="inferred from homology"/>
<dbReference type="Proteomes" id="UP000023758">
    <property type="component" value="Unassembled WGS sequence"/>
</dbReference>
<dbReference type="GO" id="GO:0000709">
    <property type="term" value="P:meiotic joint molecule formation"/>
    <property type="evidence" value="ECO:0007669"/>
    <property type="project" value="TreeGrafter"/>
</dbReference>
<dbReference type="InterPro" id="IPR010760">
    <property type="entry name" value="DNA-repair_Swi5"/>
</dbReference>
<evidence type="ECO:0000313" key="4">
    <source>
        <dbReference type="EMBL" id="EZF52585.1"/>
    </source>
</evidence>
<dbReference type="HOGENOM" id="CLU_106110_3_1_1"/>
<dbReference type="Pfam" id="PF07061">
    <property type="entry name" value="Swi5"/>
    <property type="match status" value="1"/>
</dbReference>
<reference evidence="4" key="1">
    <citation type="submission" date="2014-02" db="EMBL/GenBank/DDBJ databases">
        <title>The Genome Sequence of Trichophyton rubrum (morphotype fischeri) CBS 288.86.</title>
        <authorList>
            <consortium name="The Broad Institute Genomics Platform"/>
            <person name="Cuomo C.A."/>
            <person name="White T.C."/>
            <person name="Graser Y."/>
            <person name="Martinez-Rossi N."/>
            <person name="Heitman J."/>
            <person name="Young S.K."/>
            <person name="Zeng Q."/>
            <person name="Gargeya S."/>
            <person name="Abouelleil A."/>
            <person name="Alvarado L."/>
            <person name="Chapman S.B."/>
            <person name="Gainer-Dewar J."/>
            <person name="Goldberg J."/>
            <person name="Griggs A."/>
            <person name="Gujja S."/>
            <person name="Hansen M."/>
            <person name="Howarth C."/>
            <person name="Imamovic A."/>
            <person name="Larimer J."/>
            <person name="Martinez D."/>
            <person name="Murphy C."/>
            <person name="Pearson M.D."/>
            <person name="Persinoti G."/>
            <person name="Poon T."/>
            <person name="Priest M."/>
            <person name="Roberts A.D."/>
            <person name="Saif S."/>
            <person name="Shea T.D."/>
            <person name="Sykes S.N."/>
            <person name="Wortman J."/>
            <person name="Nusbaum C."/>
            <person name="Birren B."/>
        </authorList>
    </citation>
    <scope>NUCLEOTIDE SEQUENCE [LARGE SCALE GENOMIC DNA]</scope>
    <source>
        <strain evidence="4">CBS 288.86</strain>
    </source>
</reference>
<dbReference type="PANTHER" id="PTHR28529:SF2">
    <property type="entry name" value="DNA REPAIR PROTEIN SWI5 HOMOLOG"/>
    <property type="match status" value="1"/>
</dbReference>
<sequence>MTVAIDDENTTGVIPPTPLQAKKIETLEARIPKLHEQIKKNGLAIVKARERLNELVKEYGGPPDAAGIVKEHIRLLHDYNEIKDVGQGLIGLIAQSRGVRHIEVQTEFGIATAD</sequence>
<evidence type="ECO:0000256" key="1">
    <source>
        <dbReference type="ARBA" id="ARBA00008060"/>
    </source>
</evidence>
<dbReference type="OrthoDB" id="255837at2759"/>
<dbReference type="Gene3D" id="1.20.5.170">
    <property type="match status" value="1"/>
</dbReference>
<evidence type="ECO:0000256" key="3">
    <source>
        <dbReference type="ARBA" id="ARBA00023204"/>
    </source>
</evidence>
<dbReference type="PANTHER" id="PTHR28529">
    <property type="entry name" value="DNA REPAIR PROTEIN SWI5 HOMOLOG"/>
    <property type="match status" value="1"/>
</dbReference>
<organism evidence="4">
    <name type="scientific">Trichophyton rubrum CBS 288.86</name>
    <dbReference type="NCBI Taxonomy" id="1215330"/>
    <lineage>
        <taxon>Eukaryota</taxon>
        <taxon>Fungi</taxon>
        <taxon>Dikarya</taxon>
        <taxon>Ascomycota</taxon>
        <taxon>Pezizomycotina</taxon>
        <taxon>Eurotiomycetes</taxon>
        <taxon>Eurotiomycetidae</taxon>
        <taxon>Onygenales</taxon>
        <taxon>Arthrodermataceae</taxon>
        <taxon>Trichophyton</taxon>
    </lineage>
</organism>
<keyword evidence="3" id="KW-0234">DNA repair</keyword>
<name>A0A022W2C7_TRIRU</name>
<evidence type="ECO:0000256" key="2">
    <source>
        <dbReference type="ARBA" id="ARBA00022763"/>
    </source>
</evidence>
<dbReference type="AlphaFoldDB" id="A0A022W2C7"/>